<dbReference type="Proteomes" id="UP000320811">
    <property type="component" value="Unassembled WGS sequence"/>
</dbReference>
<dbReference type="AlphaFoldDB" id="A0A561P666"/>
<evidence type="ECO:0000313" key="1">
    <source>
        <dbReference type="EMBL" id="TWF33616.1"/>
    </source>
</evidence>
<comment type="caution">
    <text evidence="1">The sequence shown here is derived from an EMBL/GenBank/DDBJ whole genome shotgun (WGS) entry which is preliminary data.</text>
</comment>
<sequence>MISRKKYTYPPGYTNDWKNGIRERENGTITGTINQRLTNITASII</sequence>
<keyword evidence="2" id="KW-1185">Reference proteome</keyword>
<dbReference type="EMBL" id="VIWO01000012">
    <property type="protein sequence ID" value="TWF33616.1"/>
    <property type="molecule type" value="Genomic_DNA"/>
</dbReference>
<proteinExistence type="predicted"/>
<reference evidence="1 2" key="1">
    <citation type="submission" date="2019-06" db="EMBL/GenBank/DDBJ databases">
        <title>Sorghum-associated microbial communities from plants grown in Nebraska, USA.</title>
        <authorList>
            <person name="Schachtman D."/>
        </authorList>
    </citation>
    <scope>NUCLEOTIDE SEQUENCE [LARGE SCALE GENOMIC DNA]</scope>
    <source>
        <strain evidence="1 2">1209</strain>
    </source>
</reference>
<protein>
    <submittedName>
        <fullName evidence="1">Uncharacterized protein</fullName>
    </submittedName>
</protein>
<accession>A0A561P666</accession>
<name>A0A561P666_9BACT</name>
<gene>
    <name evidence="1" type="ORF">FHW36_11257</name>
</gene>
<organism evidence="1 2">
    <name type="scientific">Chitinophaga polysaccharea</name>
    <dbReference type="NCBI Taxonomy" id="1293035"/>
    <lineage>
        <taxon>Bacteria</taxon>
        <taxon>Pseudomonadati</taxon>
        <taxon>Bacteroidota</taxon>
        <taxon>Chitinophagia</taxon>
        <taxon>Chitinophagales</taxon>
        <taxon>Chitinophagaceae</taxon>
        <taxon>Chitinophaga</taxon>
    </lineage>
</organism>
<evidence type="ECO:0000313" key="2">
    <source>
        <dbReference type="Proteomes" id="UP000320811"/>
    </source>
</evidence>